<dbReference type="RefSeq" id="XP_016764605.1">
    <property type="nucleotide sequence ID" value="XM_016908594.1"/>
</dbReference>
<gene>
    <name evidence="8" type="ORF">SEPMUDRAFT_35081</name>
</gene>
<dbReference type="STRING" id="692275.N1QM97"/>
<dbReference type="GO" id="GO:0005737">
    <property type="term" value="C:cytoplasm"/>
    <property type="evidence" value="ECO:0007669"/>
    <property type="project" value="TreeGrafter"/>
</dbReference>
<keyword evidence="4" id="KW-1133">Transmembrane helix</keyword>
<dbReference type="InterPro" id="IPR016166">
    <property type="entry name" value="FAD-bd_PCMH"/>
</dbReference>
<feature type="domain" description="FAD-binding PCMH-type" evidence="7">
    <location>
        <begin position="11"/>
        <end position="186"/>
    </location>
</feature>
<dbReference type="eggNOG" id="KOG1262">
    <property type="taxonomic scope" value="Eukaryota"/>
</dbReference>
<dbReference type="GO" id="GO:0016020">
    <property type="term" value="C:membrane"/>
    <property type="evidence" value="ECO:0007669"/>
    <property type="project" value="UniProtKB-SubCell"/>
</dbReference>
<dbReference type="AlphaFoldDB" id="N1QM97"/>
<evidence type="ECO:0000256" key="3">
    <source>
        <dbReference type="ARBA" id="ARBA00022692"/>
    </source>
</evidence>
<evidence type="ECO:0000313" key="9">
    <source>
        <dbReference type="Proteomes" id="UP000016931"/>
    </source>
</evidence>
<dbReference type="GO" id="GO:0000246">
    <property type="term" value="F:Delta24(24-1) sterol reductase activity"/>
    <property type="evidence" value="ECO:0007669"/>
    <property type="project" value="TreeGrafter"/>
</dbReference>
<name>N1QM97_SPHMS</name>
<organism evidence="8 9">
    <name type="scientific">Sphaerulina musiva (strain SO2202)</name>
    <name type="common">Poplar stem canker fungus</name>
    <name type="synonym">Septoria musiva</name>
    <dbReference type="NCBI Taxonomy" id="692275"/>
    <lineage>
        <taxon>Eukaryota</taxon>
        <taxon>Fungi</taxon>
        <taxon>Dikarya</taxon>
        <taxon>Ascomycota</taxon>
        <taxon>Pezizomycotina</taxon>
        <taxon>Dothideomycetes</taxon>
        <taxon>Dothideomycetidae</taxon>
        <taxon>Mycosphaerellales</taxon>
        <taxon>Mycosphaerellaceae</taxon>
        <taxon>Sphaerulina</taxon>
    </lineage>
</organism>
<dbReference type="InterPro" id="IPR016169">
    <property type="entry name" value="FAD-bd_PCMH_sub2"/>
</dbReference>
<dbReference type="InterPro" id="IPR006094">
    <property type="entry name" value="Oxid_FAD_bind_N"/>
</dbReference>
<dbReference type="OrthoDB" id="415825at2759"/>
<evidence type="ECO:0000256" key="4">
    <source>
        <dbReference type="ARBA" id="ARBA00022989"/>
    </source>
</evidence>
<dbReference type="PANTHER" id="PTHR10801">
    <property type="entry name" value="24-DEHYDROCHOLESTEROL REDUCTASE"/>
    <property type="match status" value="1"/>
</dbReference>
<dbReference type="SUPFAM" id="SSF56176">
    <property type="entry name" value="FAD-binding/transporter-associated domain-like"/>
    <property type="match status" value="1"/>
</dbReference>
<proteinExistence type="predicted"/>
<reference evidence="8 9" key="1">
    <citation type="journal article" date="2012" name="PLoS Pathog.">
        <title>Diverse lifestyles and strategies of plant pathogenesis encoded in the genomes of eighteen Dothideomycetes fungi.</title>
        <authorList>
            <person name="Ohm R.A."/>
            <person name="Feau N."/>
            <person name="Henrissat B."/>
            <person name="Schoch C.L."/>
            <person name="Horwitz B.A."/>
            <person name="Barry K.W."/>
            <person name="Condon B.J."/>
            <person name="Copeland A.C."/>
            <person name="Dhillon B."/>
            <person name="Glaser F."/>
            <person name="Hesse C.N."/>
            <person name="Kosti I."/>
            <person name="LaButti K."/>
            <person name="Lindquist E.A."/>
            <person name="Lucas S."/>
            <person name="Salamov A.A."/>
            <person name="Bradshaw R.E."/>
            <person name="Ciuffetti L."/>
            <person name="Hamelin R.C."/>
            <person name="Kema G.H.J."/>
            <person name="Lawrence C."/>
            <person name="Scott J.A."/>
            <person name="Spatafora J.W."/>
            <person name="Turgeon B.G."/>
            <person name="de Wit P.J.G.M."/>
            <person name="Zhong S."/>
            <person name="Goodwin S.B."/>
            <person name="Grigoriev I.V."/>
        </authorList>
    </citation>
    <scope>NUCLEOTIDE SEQUENCE [LARGE SCALE GENOMIC DNA]</scope>
    <source>
        <strain evidence="8 9">SO2202</strain>
    </source>
</reference>
<keyword evidence="5" id="KW-0560">Oxidoreductase</keyword>
<evidence type="ECO:0000256" key="2">
    <source>
        <dbReference type="ARBA" id="ARBA00012405"/>
    </source>
</evidence>
<protein>
    <recommendedName>
        <fullName evidence="2">Delta(24)-sterol reductase</fullName>
        <ecNumber evidence="2">1.3.1.72</ecNumber>
    </recommendedName>
</protein>
<evidence type="ECO:0000256" key="5">
    <source>
        <dbReference type="ARBA" id="ARBA00023002"/>
    </source>
</evidence>
<dbReference type="HOGENOM" id="CLU_025883_0_0_1"/>
<dbReference type="GO" id="GO:0071949">
    <property type="term" value="F:FAD binding"/>
    <property type="evidence" value="ECO:0007669"/>
    <property type="project" value="InterPro"/>
</dbReference>
<dbReference type="GO" id="GO:0050614">
    <property type="term" value="F:Delta24-sterol reductase activity"/>
    <property type="evidence" value="ECO:0007669"/>
    <property type="project" value="UniProtKB-EC"/>
</dbReference>
<dbReference type="Gene3D" id="3.30.465.10">
    <property type="match status" value="1"/>
</dbReference>
<keyword evidence="3" id="KW-0812">Transmembrane</keyword>
<dbReference type="Proteomes" id="UP000016931">
    <property type="component" value="Unassembled WGS sequence"/>
</dbReference>
<dbReference type="PROSITE" id="PS51387">
    <property type="entry name" value="FAD_PCMH"/>
    <property type="match status" value="1"/>
</dbReference>
<dbReference type="EC" id="1.3.1.72" evidence="2"/>
<evidence type="ECO:0000256" key="1">
    <source>
        <dbReference type="ARBA" id="ARBA00004167"/>
    </source>
</evidence>
<sequence>MSKQTTPSTTYIPPPSHILSTTHLSTQIRQFHDTRTPFRINHNSTNSTRARSASTPQLHIGHLNAILHIDAKEKFAWVEPNVALDALVQETVREFGLMPKVVMEFPGITVGGGFSGASGESTCWREGLFDCCVEEVEMILGDGEVVFAKAGGDGDDGRNAELFDAARCSLGTMGVVTLLKVKLVEAPGAVMLRYRHVSSFGEMKEGLKTDDDEEKYDFVEGFMYSRDSGVIVTGRHVNPTSATVAELPRVRFDRAQDPWFYLHAKETPNLHADLAPIQTYLFRHDRGAFWSGESVLNYWRVPHNRFTRWLFNPMMTARAIYKAMLAADSGDSAIVQDLLVPVDTCEDFFNYVADELEIWPLWLCPVRKRAEDKDRNVVAHPFYKDTGDMTINFGVWGPLPVEEMNNKSIRRINRRMEEKLVEVRGLKVPYAANHYTESEFWNLCYDRNEYERLRKKWRAEALPSIYDKVARHHNESEDDDGIGHDWPLWLKILFNIWPFANLWPLGGLFQMYVVLFK</sequence>
<dbReference type="InterPro" id="IPR036318">
    <property type="entry name" value="FAD-bd_PCMH-like_sf"/>
</dbReference>
<dbReference type="OMA" id="RATIPMN"/>
<keyword evidence="6" id="KW-0472">Membrane</keyword>
<keyword evidence="9" id="KW-1185">Reference proteome</keyword>
<dbReference type="GO" id="GO:0008202">
    <property type="term" value="P:steroid metabolic process"/>
    <property type="evidence" value="ECO:0007669"/>
    <property type="project" value="TreeGrafter"/>
</dbReference>
<evidence type="ECO:0000259" key="7">
    <source>
        <dbReference type="PROSITE" id="PS51387"/>
    </source>
</evidence>
<comment type="subcellular location">
    <subcellularLocation>
        <location evidence="1">Membrane</location>
        <topology evidence="1">Single-pass membrane protein</topology>
    </subcellularLocation>
</comment>
<dbReference type="Pfam" id="PF01565">
    <property type="entry name" value="FAD_binding_4"/>
    <property type="match status" value="1"/>
</dbReference>
<dbReference type="PANTHER" id="PTHR10801:SF0">
    <property type="entry name" value="DELTA(24)-STEROL REDUCTASE"/>
    <property type="match status" value="1"/>
</dbReference>
<evidence type="ECO:0000256" key="6">
    <source>
        <dbReference type="ARBA" id="ARBA00023136"/>
    </source>
</evidence>
<dbReference type="InterPro" id="IPR040165">
    <property type="entry name" value="Diminuto-like"/>
</dbReference>
<accession>N1QM97</accession>
<evidence type="ECO:0000313" key="8">
    <source>
        <dbReference type="EMBL" id="EMF16484.1"/>
    </source>
</evidence>
<dbReference type="EMBL" id="KB456260">
    <property type="protein sequence ID" value="EMF16484.1"/>
    <property type="molecule type" value="Genomic_DNA"/>
</dbReference>
<dbReference type="GeneID" id="27905731"/>